<sequence>MAPSPSSPDPLVSLPYAAPLFPVAAVVRLQAIAVPPVVAAPGHRTPARAARPRRGLGEPSLKFVRKSHASALTEGAVDSDASSVDESPAGDGSMLKNLISQEDSGASSKASRSFSLLSPFRSKHKVIVL</sequence>
<dbReference type="Proteomes" id="UP000823388">
    <property type="component" value="Chromosome 6K"/>
</dbReference>
<accession>A0A8T0R5P2</accession>
<feature type="region of interest" description="Disordered" evidence="1">
    <location>
        <begin position="73"/>
        <end position="112"/>
    </location>
</feature>
<organism evidence="2 3">
    <name type="scientific">Panicum virgatum</name>
    <name type="common">Blackwell switchgrass</name>
    <dbReference type="NCBI Taxonomy" id="38727"/>
    <lineage>
        <taxon>Eukaryota</taxon>
        <taxon>Viridiplantae</taxon>
        <taxon>Streptophyta</taxon>
        <taxon>Embryophyta</taxon>
        <taxon>Tracheophyta</taxon>
        <taxon>Spermatophyta</taxon>
        <taxon>Magnoliopsida</taxon>
        <taxon>Liliopsida</taxon>
        <taxon>Poales</taxon>
        <taxon>Poaceae</taxon>
        <taxon>PACMAD clade</taxon>
        <taxon>Panicoideae</taxon>
        <taxon>Panicodae</taxon>
        <taxon>Paniceae</taxon>
        <taxon>Panicinae</taxon>
        <taxon>Panicum</taxon>
        <taxon>Panicum sect. Hiantes</taxon>
    </lineage>
</organism>
<dbReference type="EMBL" id="CM029047">
    <property type="protein sequence ID" value="KAG2580884.1"/>
    <property type="molecule type" value="Genomic_DNA"/>
</dbReference>
<name>A0A8T0R5P2_PANVG</name>
<evidence type="ECO:0000256" key="1">
    <source>
        <dbReference type="SAM" id="MobiDB-lite"/>
    </source>
</evidence>
<evidence type="ECO:0000313" key="2">
    <source>
        <dbReference type="EMBL" id="KAG2580884.1"/>
    </source>
</evidence>
<gene>
    <name evidence="2" type="ORF">PVAP13_6KG264650</name>
</gene>
<comment type="caution">
    <text evidence="2">The sequence shown here is derived from an EMBL/GenBank/DDBJ whole genome shotgun (WGS) entry which is preliminary data.</text>
</comment>
<evidence type="ECO:0000313" key="3">
    <source>
        <dbReference type="Proteomes" id="UP000823388"/>
    </source>
</evidence>
<keyword evidence="3" id="KW-1185">Reference proteome</keyword>
<protein>
    <submittedName>
        <fullName evidence="2">Uncharacterized protein</fullName>
    </submittedName>
</protein>
<proteinExistence type="predicted"/>
<dbReference type="AlphaFoldDB" id="A0A8T0R5P2"/>
<feature type="compositionally biased region" description="Low complexity" evidence="1">
    <location>
        <begin position="76"/>
        <end position="85"/>
    </location>
</feature>
<reference evidence="2" key="1">
    <citation type="submission" date="2020-05" db="EMBL/GenBank/DDBJ databases">
        <title>WGS assembly of Panicum virgatum.</title>
        <authorList>
            <person name="Lovell J.T."/>
            <person name="Jenkins J."/>
            <person name="Shu S."/>
            <person name="Juenger T.E."/>
            <person name="Schmutz J."/>
        </authorList>
    </citation>
    <scope>NUCLEOTIDE SEQUENCE</scope>
    <source>
        <strain evidence="2">AP13</strain>
    </source>
</reference>